<dbReference type="PANTHER" id="PTHR37300:SF1">
    <property type="entry name" value="UPF0291 PROTEIN YNZC"/>
    <property type="match status" value="1"/>
</dbReference>
<dbReference type="Proteomes" id="UP000262195">
    <property type="component" value="Unassembled WGS sequence"/>
</dbReference>
<name>A0A3D4S5U7_9ENTE</name>
<comment type="subcellular location">
    <subcellularLocation>
        <location evidence="2">Cytoplasm</location>
    </subcellularLocation>
</comment>
<protein>
    <recommendedName>
        <fullName evidence="2">UPF0291 protein DIW15_01215</fullName>
    </recommendedName>
</protein>
<dbReference type="STRING" id="1121105.GCA_000421665_01199"/>
<evidence type="ECO:0000256" key="1">
    <source>
        <dbReference type="ARBA" id="ARBA00022490"/>
    </source>
</evidence>
<feature type="compositionally biased region" description="Basic and acidic residues" evidence="3">
    <location>
        <begin position="17"/>
        <end position="30"/>
    </location>
</feature>
<evidence type="ECO:0000313" key="4">
    <source>
        <dbReference type="EMBL" id="HCS93311.1"/>
    </source>
</evidence>
<reference evidence="4 5" key="1">
    <citation type="journal article" date="2018" name="Nat. Biotechnol.">
        <title>A standardized bacterial taxonomy based on genome phylogeny substantially revises the tree of life.</title>
        <authorList>
            <person name="Parks D.H."/>
            <person name="Chuvochina M."/>
            <person name="Waite D.W."/>
            <person name="Rinke C."/>
            <person name="Skarshewski A."/>
            <person name="Chaumeil P.A."/>
            <person name="Hugenholtz P."/>
        </authorList>
    </citation>
    <scope>NUCLEOTIDE SEQUENCE [LARGE SCALE GENOMIC DNA]</scope>
    <source>
        <strain evidence="4">UBA11306</strain>
    </source>
</reference>
<dbReference type="SUPFAM" id="SSF158221">
    <property type="entry name" value="YnzC-like"/>
    <property type="match status" value="1"/>
</dbReference>
<dbReference type="PANTHER" id="PTHR37300">
    <property type="entry name" value="UPF0291 PROTEIN CBO2609/CLC_2481"/>
    <property type="match status" value="1"/>
</dbReference>
<dbReference type="RefSeq" id="WP_022796459.1">
    <property type="nucleotide sequence ID" value="NZ_JBQDSL010000005.1"/>
</dbReference>
<dbReference type="Pfam" id="PF05979">
    <property type="entry name" value="DUF896"/>
    <property type="match status" value="1"/>
</dbReference>
<evidence type="ECO:0000256" key="3">
    <source>
        <dbReference type="SAM" id="MobiDB-lite"/>
    </source>
</evidence>
<comment type="caution">
    <text evidence="4">The sequence shown here is derived from an EMBL/GenBank/DDBJ whole genome shotgun (WGS) entry which is preliminary data.</text>
</comment>
<dbReference type="AlphaFoldDB" id="A0A3D4S5U7"/>
<dbReference type="GO" id="GO:0005737">
    <property type="term" value="C:cytoplasm"/>
    <property type="evidence" value="ECO:0007669"/>
    <property type="project" value="UniProtKB-SubCell"/>
</dbReference>
<comment type="similarity">
    <text evidence="2">Belongs to the UPF0291 family.</text>
</comment>
<gene>
    <name evidence="4" type="ORF">DIW15_01215</name>
</gene>
<sequence>MLEESKMKRINALAAKKKQEGLTEAEKKEQSDLREEYLAVFRKGMRKHIEGLKVVDPVGNDVTPDKLKTIQKSKKLHKRHLEE</sequence>
<proteinExistence type="inferred from homology"/>
<organism evidence="4 5">
    <name type="scientific">Bavariicoccus seileri</name>
    <dbReference type="NCBI Taxonomy" id="549685"/>
    <lineage>
        <taxon>Bacteria</taxon>
        <taxon>Bacillati</taxon>
        <taxon>Bacillota</taxon>
        <taxon>Bacilli</taxon>
        <taxon>Lactobacillales</taxon>
        <taxon>Enterococcaceae</taxon>
        <taxon>Bavariicoccus</taxon>
    </lineage>
</organism>
<accession>A0A3D4S5U7</accession>
<evidence type="ECO:0000313" key="5">
    <source>
        <dbReference type="Proteomes" id="UP000262195"/>
    </source>
</evidence>
<feature type="region of interest" description="Disordered" evidence="3">
    <location>
        <begin position="1"/>
        <end position="30"/>
    </location>
</feature>
<keyword evidence="1 2" id="KW-0963">Cytoplasm</keyword>
<dbReference type="EMBL" id="DQHO01000009">
    <property type="protein sequence ID" value="HCS93311.1"/>
    <property type="molecule type" value="Genomic_DNA"/>
</dbReference>
<dbReference type="InterPro" id="IPR009242">
    <property type="entry name" value="DUF896"/>
</dbReference>
<dbReference type="HAMAP" id="MF_01103">
    <property type="entry name" value="UPF0291"/>
    <property type="match status" value="1"/>
</dbReference>
<evidence type="ECO:0000256" key="2">
    <source>
        <dbReference type="HAMAP-Rule" id="MF_01103"/>
    </source>
</evidence>
<dbReference type="Gene3D" id="1.10.287.540">
    <property type="entry name" value="Helix hairpin bin"/>
    <property type="match status" value="1"/>
</dbReference>